<keyword evidence="4" id="KW-1185">Reference proteome</keyword>
<dbReference type="SUPFAM" id="SSF51445">
    <property type="entry name" value="(Trans)glycosidases"/>
    <property type="match status" value="1"/>
</dbReference>
<sequence length="619" mass="66938">MTPALESPCVVPPSGRVTPAVALPGIKKPTTDKTTTPTSPASMWRHAYVTSPTAQMRVTPQLGETPDTRPPYGGFAGVPAYVEDPNVIVFVPRAQSTRGRLVQTSTVTSASRTPPQGAPGSGPSVSPPFYSQTIPSSPVEDERTESLPAHVGIPITRVYLLCCTVVATLIVPFGTILVSYTTTHGGSRPVVRSPRTFNYHLTLPLTQPTMSTTPPPSAACLDRVHIDDVQSAINATAQAHVTHVPRRMNLFCIYNNSRVLKGAGRHFIPADLPLNYCTNIIYWSLAIKNGSVKSRTPLFDRTQGLSKLRQLTDAAGHPDSKILAAIGGYPEDSPEFSLLGHDPLAIARFTTSTASIVKTHRLHGIAIHWVTPHARCHDPGDEATLIEMVKLQRTVNNINGYPVVIAVFLPHSTEYSKSLWHELEPIVDYAFVETQALWLDTGHFDLGVCDIISAITSILLSQVSADPRDRRRICAGVSLAPWMAEGHKMQGFWNLSTSFATQFPGAPGRVAVSEICASPLCRLSQSAAQCLALTQRALYSPQSVIPVYLFLDSPNLNTTLTWGPEPRPGPNGSCVVLYDIDLDSYDQQCASAYWPSLSHFEIALAALSVTSPFAGIAQC</sequence>
<dbReference type="Gene3D" id="3.20.20.80">
    <property type="entry name" value="Glycosidases"/>
    <property type="match status" value="1"/>
</dbReference>
<protein>
    <recommendedName>
        <fullName evidence="2">GH18 domain-containing protein</fullName>
    </recommendedName>
</protein>
<reference evidence="3" key="1">
    <citation type="journal article" date="2020" name="Cell">
        <title>Large-Scale Comparative Analyses of Tick Genomes Elucidate Their Genetic Diversity and Vector Capacities.</title>
        <authorList>
            <consortium name="Tick Genome and Microbiome Consortium (TIGMIC)"/>
            <person name="Jia N."/>
            <person name="Wang J."/>
            <person name="Shi W."/>
            <person name="Du L."/>
            <person name="Sun Y."/>
            <person name="Zhan W."/>
            <person name="Jiang J.F."/>
            <person name="Wang Q."/>
            <person name="Zhang B."/>
            <person name="Ji P."/>
            <person name="Bell-Sakyi L."/>
            <person name="Cui X.M."/>
            <person name="Yuan T.T."/>
            <person name="Jiang B.G."/>
            <person name="Yang W.F."/>
            <person name="Lam T.T."/>
            <person name="Chang Q.C."/>
            <person name="Ding S.J."/>
            <person name="Wang X.J."/>
            <person name="Zhu J.G."/>
            <person name="Ruan X.D."/>
            <person name="Zhao L."/>
            <person name="Wei J.T."/>
            <person name="Ye R.Z."/>
            <person name="Que T.C."/>
            <person name="Du C.H."/>
            <person name="Zhou Y.H."/>
            <person name="Cheng J.X."/>
            <person name="Dai P.F."/>
            <person name="Guo W.B."/>
            <person name="Han X.H."/>
            <person name="Huang E.J."/>
            <person name="Li L.F."/>
            <person name="Wei W."/>
            <person name="Gao Y.C."/>
            <person name="Liu J.Z."/>
            <person name="Shao H.Z."/>
            <person name="Wang X."/>
            <person name="Wang C.C."/>
            <person name="Yang T.C."/>
            <person name="Huo Q.B."/>
            <person name="Li W."/>
            <person name="Chen H.Y."/>
            <person name="Chen S.E."/>
            <person name="Zhou L.G."/>
            <person name="Ni X.B."/>
            <person name="Tian J.H."/>
            <person name="Sheng Y."/>
            <person name="Liu T."/>
            <person name="Pan Y.S."/>
            <person name="Xia L.Y."/>
            <person name="Li J."/>
            <person name="Zhao F."/>
            <person name="Cao W.C."/>
        </authorList>
    </citation>
    <scope>NUCLEOTIDE SEQUENCE</scope>
    <source>
        <strain evidence="3">Rsan-2018</strain>
    </source>
</reference>
<proteinExistence type="predicted"/>
<feature type="region of interest" description="Disordered" evidence="1">
    <location>
        <begin position="99"/>
        <end position="143"/>
    </location>
</feature>
<accession>A0A9D4PIC8</accession>
<dbReference type="PROSITE" id="PS51910">
    <property type="entry name" value="GH18_2"/>
    <property type="match status" value="1"/>
</dbReference>
<dbReference type="VEuPathDB" id="VectorBase:RSAN_039224"/>
<dbReference type="Pfam" id="PF00704">
    <property type="entry name" value="Glyco_hydro_18"/>
    <property type="match status" value="1"/>
</dbReference>
<dbReference type="GO" id="GO:0005975">
    <property type="term" value="P:carbohydrate metabolic process"/>
    <property type="evidence" value="ECO:0007669"/>
    <property type="project" value="InterPro"/>
</dbReference>
<organism evidence="3 4">
    <name type="scientific">Rhipicephalus sanguineus</name>
    <name type="common">Brown dog tick</name>
    <name type="synonym">Ixodes sanguineus</name>
    <dbReference type="NCBI Taxonomy" id="34632"/>
    <lineage>
        <taxon>Eukaryota</taxon>
        <taxon>Metazoa</taxon>
        <taxon>Ecdysozoa</taxon>
        <taxon>Arthropoda</taxon>
        <taxon>Chelicerata</taxon>
        <taxon>Arachnida</taxon>
        <taxon>Acari</taxon>
        <taxon>Parasitiformes</taxon>
        <taxon>Ixodida</taxon>
        <taxon>Ixodoidea</taxon>
        <taxon>Ixodidae</taxon>
        <taxon>Rhipicephalinae</taxon>
        <taxon>Rhipicephalus</taxon>
        <taxon>Rhipicephalus</taxon>
    </lineage>
</organism>
<comment type="caution">
    <text evidence="3">The sequence shown here is derived from an EMBL/GenBank/DDBJ whole genome shotgun (WGS) entry which is preliminary data.</text>
</comment>
<dbReference type="Proteomes" id="UP000821837">
    <property type="component" value="Chromosome 8"/>
</dbReference>
<dbReference type="AlphaFoldDB" id="A0A9D4PIC8"/>
<evidence type="ECO:0000313" key="3">
    <source>
        <dbReference type="EMBL" id="KAH7939965.1"/>
    </source>
</evidence>
<evidence type="ECO:0000313" key="4">
    <source>
        <dbReference type="Proteomes" id="UP000821837"/>
    </source>
</evidence>
<dbReference type="InterPro" id="IPR017853">
    <property type="entry name" value="GH"/>
</dbReference>
<reference evidence="3" key="2">
    <citation type="submission" date="2021-09" db="EMBL/GenBank/DDBJ databases">
        <authorList>
            <person name="Jia N."/>
            <person name="Wang J."/>
            <person name="Shi W."/>
            <person name="Du L."/>
            <person name="Sun Y."/>
            <person name="Zhan W."/>
            <person name="Jiang J."/>
            <person name="Wang Q."/>
            <person name="Zhang B."/>
            <person name="Ji P."/>
            <person name="Sakyi L.B."/>
            <person name="Cui X."/>
            <person name="Yuan T."/>
            <person name="Jiang B."/>
            <person name="Yang W."/>
            <person name="Lam T.T.-Y."/>
            <person name="Chang Q."/>
            <person name="Ding S."/>
            <person name="Wang X."/>
            <person name="Zhu J."/>
            <person name="Ruan X."/>
            <person name="Zhao L."/>
            <person name="Wei J."/>
            <person name="Que T."/>
            <person name="Du C."/>
            <person name="Cheng J."/>
            <person name="Dai P."/>
            <person name="Han X."/>
            <person name="Huang E."/>
            <person name="Gao Y."/>
            <person name="Liu J."/>
            <person name="Shao H."/>
            <person name="Ye R."/>
            <person name="Li L."/>
            <person name="Wei W."/>
            <person name="Wang X."/>
            <person name="Wang C."/>
            <person name="Huo Q."/>
            <person name="Li W."/>
            <person name="Guo W."/>
            <person name="Chen H."/>
            <person name="Chen S."/>
            <person name="Zhou L."/>
            <person name="Zhou L."/>
            <person name="Ni X."/>
            <person name="Tian J."/>
            <person name="Zhou Y."/>
            <person name="Sheng Y."/>
            <person name="Liu T."/>
            <person name="Pan Y."/>
            <person name="Xia L."/>
            <person name="Li J."/>
            <person name="Zhao F."/>
            <person name="Cao W."/>
        </authorList>
    </citation>
    <scope>NUCLEOTIDE SEQUENCE</scope>
    <source>
        <strain evidence="3">Rsan-2018</strain>
        <tissue evidence="3">Larvae</tissue>
    </source>
</reference>
<dbReference type="EMBL" id="JABSTV010001254">
    <property type="protein sequence ID" value="KAH7939965.1"/>
    <property type="molecule type" value="Genomic_DNA"/>
</dbReference>
<feature type="region of interest" description="Disordered" evidence="1">
    <location>
        <begin position="1"/>
        <end position="41"/>
    </location>
</feature>
<feature type="domain" description="GH18" evidence="2">
    <location>
        <begin position="248"/>
        <end position="510"/>
    </location>
</feature>
<name>A0A9D4PIC8_RHISA</name>
<evidence type="ECO:0000259" key="2">
    <source>
        <dbReference type="PROSITE" id="PS51910"/>
    </source>
</evidence>
<evidence type="ECO:0000256" key="1">
    <source>
        <dbReference type="SAM" id="MobiDB-lite"/>
    </source>
</evidence>
<dbReference type="InterPro" id="IPR001223">
    <property type="entry name" value="Glyco_hydro18_cat"/>
</dbReference>
<feature type="compositionally biased region" description="Polar residues" evidence="1">
    <location>
        <begin position="99"/>
        <end position="113"/>
    </location>
</feature>
<gene>
    <name evidence="3" type="ORF">HPB52_019786</name>
</gene>